<protein>
    <recommendedName>
        <fullName evidence="4">Lipoprotein</fullName>
    </recommendedName>
</protein>
<dbReference type="RefSeq" id="WP_172687804.1">
    <property type="nucleotide sequence ID" value="NZ_KX443401.1"/>
</dbReference>
<feature type="signal peptide" evidence="2">
    <location>
        <begin position="1"/>
        <end position="26"/>
    </location>
</feature>
<accession>A0A1Z1UZD7</accession>
<evidence type="ECO:0008006" key="4">
    <source>
        <dbReference type="Google" id="ProtNLM"/>
    </source>
</evidence>
<keyword evidence="3" id="KW-0614">Plasmid</keyword>
<dbReference type="EMBL" id="KX443401">
    <property type="protein sequence ID" value="ARX60156.1"/>
    <property type="molecule type" value="Genomic_DNA"/>
</dbReference>
<feature type="region of interest" description="Disordered" evidence="1">
    <location>
        <begin position="141"/>
        <end position="163"/>
    </location>
</feature>
<evidence type="ECO:0000256" key="1">
    <source>
        <dbReference type="SAM" id="MobiDB-lite"/>
    </source>
</evidence>
<proteinExistence type="predicted"/>
<reference evidence="3" key="1">
    <citation type="journal article" date="2017" name="Genome Biol. Evol.">
        <title>Comparative Genomics of Rhodococcus equi Virulence Plasmids Indicates Host-Driven Evolution of the vap Pathogenicity Island.</title>
        <authorList>
            <person name="MacArthur I."/>
            <person name="Anastasi E."/>
            <person name="Alvarez S."/>
            <person name="Scortti M."/>
            <person name="Vazquez-Boland J.A."/>
        </authorList>
    </citation>
    <scope>NUCLEOTIDE SEQUENCE</scope>
    <source>
        <strain evidence="3">PAM1572</strain>
        <plasmid evidence="3">pVAPN1572</plasmid>
    </source>
</reference>
<gene>
    <name evidence="3" type="ORF">pVAPN1572_1190</name>
</gene>
<feature type="chain" id="PRO_5039048125" description="Lipoprotein" evidence="2">
    <location>
        <begin position="27"/>
        <end position="237"/>
    </location>
</feature>
<dbReference type="AlphaFoldDB" id="A0A1Z1UZD7"/>
<feature type="compositionally biased region" description="Polar residues" evidence="1">
    <location>
        <begin position="141"/>
        <end position="152"/>
    </location>
</feature>
<organism evidence="3">
    <name type="scientific">Rhodococcus hoagii</name>
    <name type="common">Corynebacterium equii</name>
    <dbReference type="NCBI Taxonomy" id="43767"/>
    <lineage>
        <taxon>Bacteria</taxon>
        <taxon>Bacillati</taxon>
        <taxon>Actinomycetota</taxon>
        <taxon>Actinomycetes</taxon>
        <taxon>Mycobacteriales</taxon>
        <taxon>Nocardiaceae</taxon>
        <taxon>Prescottella</taxon>
    </lineage>
</organism>
<evidence type="ECO:0000256" key="2">
    <source>
        <dbReference type="SAM" id="SignalP"/>
    </source>
</evidence>
<name>A0A1Z1UZD7_RHOHA</name>
<geneLocation type="plasmid" evidence="3">
    <name>pVAPN1572</name>
</geneLocation>
<sequence>MTTLASGTRRLAASVIAAAAAVTMLAGCSSSSPDTQSTFNLEEVPVYPAYTDQFTVGSGTFTTNLPAGTRAFEMPAADSKALLGVGEKSTLLMSWPGHDLSTISYADFTKSVEGNQKFVDESVKWLLWPIDCMSFDTAQNQDDTIDSTSPLNGQPLAYSRPTDASERIGDRTFNGGGVEARASDTSVVYFFVKLDTKPCSAVMAGGQYARTSPDDPLKDFGYRLFAEGDGTLTMSSQ</sequence>
<keyword evidence="2" id="KW-0732">Signal</keyword>
<evidence type="ECO:0000313" key="3">
    <source>
        <dbReference type="EMBL" id="ARX60156.1"/>
    </source>
</evidence>